<name>A0A444H6J3_9FLAO</name>
<proteinExistence type="predicted"/>
<dbReference type="EMBL" id="SBII01000009">
    <property type="protein sequence ID" value="RWW98795.1"/>
    <property type="molecule type" value="Genomic_DNA"/>
</dbReference>
<dbReference type="PROSITE" id="PS51257">
    <property type="entry name" value="PROKAR_LIPOPROTEIN"/>
    <property type="match status" value="1"/>
</dbReference>
<feature type="chain" id="PRO_5019087860" description="Lipocalin-like domain-containing protein" evidence="1">
    <location>
        <begin position="22"/>
        <end position="139"/>
    </location>
</feature>
<keyword evidence="3" id="KW-1185">Reference proteome</keyword>
<accession>A0A444H6J3</accession>
<dbReference type="RefSeq" id="WP_128390371.1">
    <property type="nucleotide sequence ID" value="NZ_SBII01000009.1"/>
</dbReference>
<dbReference type="AlphaFoldDB" id="A0A444H6J3"/>
<evidence type="ECO:0008006" key="4">
    <source>
        <dbReference type="Google" id="ProtNLM"/>
    </source>
</evidence>
<feature type="signal peptide" evidence="1">
    <location>
        <begin position="1"/>
        <end position="21"/>
    </location>
</feature>
<evidence type="ECO:0000313" key="3">
    <source>
        <dbReference type="Proteomes" id="UP000287527"/>
    </source>
</evidence>
<protein>
    <recommendedName>
        <fullName evidence="4">Lipocalin-like domain-containing protein</fullName>
    </recommendedName>
</protein>
<organism evidence="2 3">
    <name type="scientific">Flavobacterium cerinum</name>
    <dbReference type="NCBI Taxonomy" id="2502784"/>
    <lineage>
        <taxon>Bacteria</taxon>
        <taxon>Pseudomonadati</taxon>
        <taxon>Bacteroidota</taxon>
        <taxon>Flavobacteriia</taxon>
        <taxon>Flavobacteriales</taxon>
        <taxon>Flavobacteriaceae</taxon>
        <taxon>Flavobacterium</taxon>
    </lineage>
</organism>
<evidence type="ECO:0000256" key="1">
    <source>
        <dbReference type="SAM" id="SignalP"/>
    </source>
</evidence>
<dbReference type="OrthoDB" id="1201884at2"/>
<gene>
    <name evidence="2" type="ORF">EPI11_12770</name>
</gene>
<dbReference type="Proteomes" id="UP000287527">
    <property type="component" value="Unassembled WGS sequence"/>
</dbReference>
<sequence>MKKLKLLSVIAAAFLMAGCNKNDDDGNTPNDINGKWNLIKITSPMDGNYEEFMKGTITWTFNKNKQKVNVNDKREVIPLHVGFDLPKDGDYNYNVEVWNPVCDKKLTFDNKNFGCIELNGNMLQLSTAAVDGPIYRFTR</sequence>
<keyword evidence="1" id="KW-0732">Signal</keyword>
<comment type="caution">
    <text evidence="2">The sequence shown here is derived from an EMBL/GenBank/DDBJ whole genome shotgun (WGS) entry which is preliminary data.</text>
</comment>
<reference evidence="2 3" key="1">
    <citation type="submission" date="2019-01" db="EMBL/GenBank/DDBJ databases">
        <title>Flavobacterium sp. nov.,isolated from freshwater.</title>
        <authorList>
            <person name="Zhang R."/>
            <person name="Du Z.-J."/>
        </authorList>
    </citation>
    <scope>NUCLEOTIDE SEQUENCE [LARGE SCALE GENOMIC DNA]</scope>
    <source>
        <strain evidence="2 3">1E403</strain>
    </source>
</reference>
<evidence type="ECO:0000313" key="2">
    <source>
        <dbReference type="EMBL" id="RWW98795.1"/>
    </source>
</evidence>